<dbReference type="InterPro" id="IPR035906">
    <property type="entry name" value="MetI-like_sf"/>
</dbReference>
<dbReference type="InterPro" id="IPR000515">
    <property type="entry name" value="MetI-like"/>
</dbReference>
<keyword evidence="2 7" id="KW-0813">Transport</keyword>
<sequence length="248" mass="26092">MIAAVLLLALVGVWEAYAQLSGVEDIVLPAPSAILTALVDDRALLWSNFTVTAAEMGLGILAAVVLGLACAVAIHFSSVLRRALYPLFVSSQTIPVVLVAPLLIAWWGFGLGPKLAIVALVCFFPIVVPTLDALDRVDPDLRKLMRTFGASRWQTFRMVEAPAALPGLLTGAKLSVAVAAIGATFAELAGSDAGLGNLMMKAIPQFETARAFAAVLILSVFAVALFGLLALVEKRVLPWAHQPRGTAP</sequence>
<evidence type="ECO:0000259" key="8">
    <source>
        <dbReference type="PROSITE" id="PS50928"/>
    </source>
</evidence>
<evidence type="ECO:0000256" key="7">
    <source>
        <dbReference type="RuleBase" id="RU363032"/>
    </source>
</evidence>
<comment type="subcellular location">
    <subcellularLocation>
        <location evidence="1 7">Cell membrane</location>
        <topology evidence="1 7">Multi-pass membrane protein</topology>
    </subcellularLocation>
</comment>
<accession>A0A6J4TYA6</accession>
<evidence type="ECO:0000256" key="3">
    <source>
        <dbReference type="ARBA" id="ARBA00022475"/>
    </source>
</evidence>
<dbReference type="Pfam" id="PF00528">
    <property type="entry name" value="BPD_transp_1"/>
    <property type="match status" value="1"/>
</dbReference>
<keyword evidence="6 7" id="KW-0472">Membrane</keyword>
<dbReference type="CDD" id="cd06261">
    <property type="entry name" value="TM_PBP2"/>
    <property type="match status" value="1"/>
</dbReference>
<name>A0A6J4TYA6_9ACTN</name>
<feature type="transmembrane region" description="Helical" evidence="7">
    <location>
        <begin position="115"/>
        <end position="134"/>
    </location>
</feature>
<keyword evidence="5 7" id="KW-1133">Transmembrane helix</keyword>
<feature type="transmembrane region" description="Helical" evidence="7">
    <location>
        <begin position="83"/>
        <end position="109"/>
    </location>
</feature>
<evidence type="ECO:0000256" key="1">
    <source>
        <dbReference type="ARBA" id="ARBA00004651"/>
    </source>
</evidence>
<gene>
    <name evidence="9" type="ORF">AVDCRST_MAG67-4517</name>
</gene>
<proteinExistence type="inferred from homology"/>
<dbReference type="AlphaFoldDB" id="A0A6J4TYA6"/>
<dbReference type="GO" id="GO:0005886">
    <property type="term" value="C:plasma membrane"/>
    <property type="evidence" value="ECO:0007669"/>
    <property type="project" value="UniProtKB-SubCell"/>
</dbReference>
<dbReference type="Gene3D" id="1.10.3720.10">
    <property type="entry name" value="MetI-like"/>
    <property type="match status" value="1"/>
</dbReference>
<protein>
    <submittedName>
        <fullName evidence="9">Hydroxymethylpyrimidine ABC transporter, transmembrane component</fullName>
    </submittedName>
</protein>
<feature type="transmembrane region" description="Helical" evidence="7">
    <location>
        <begin position="209"/>
        <end position="232"/>
    </location>
</feature>
<reference evidence="9" key="1">
    <citation type="submission" date="2020-02" db="EMBL/GenBank/DDBJ databases">
        <authorList>
            <person name="Meier V. D."/>
        </authorList>
    </citation>
    <scope>NUCLEOTIDE SEQUENCE</scope>
    <source>
        <strain evidence="9">AVDCRST_MAG67</strain>
    </source>
</reference>
<dbReference type="PANTHER" id="PTHR30151">
    <property type="entry name" value="ALKANE SULFONATE ABC TRANSPORTER-RELATED, MEMBRANE SUBUNIT"/>
    <property type="match status" value="1"/>
</dbReference>
<dbReference type="EMBL" id="CADCVQ010000180">
    <property type="protein sequence ID" value="CAA9533581.1"/>
    <property type="molecule type" value="Genomic_DNA"/>
</dbReference>
<dbReference type="GO" id="GO:0055085">
    <property type="term" value="P:transmembrane transport"/>
    <property type="evidence" value="ECO:0007669"/>
    <property type="project" value="InterPro"/>
</dbReference>
<keyword evidence="4 7" id="KW-0812">Transmembrane</keyword>
<keyword evidence="3" id="KW-1003">Cell membrane</keyword>
<dbReference type="PROSITE" id="PS50928">
    <property type="entry name" value="ABC_TM1"/>
    <property type="match status" value="1"/>
</dbReference>
<evidence type="ECO:0000256" key="5">
    <source>
        <dbReference type="ARBA" id="ARBA00022989"/>
    </source>
</evidence>
<dbReference type="SUPFAM" id="SSF161098">
    <property type="entry name" value="MetI-like"/>
    <property type="match status" value="1"/>
</dbReference>
<evidence type="ECO:0000256" key="4">
    <source>
        <dbReference type="ARBA" id="ARBA00022692"/>
    </source>
</evidence>
<evidence type="ECO:0000313" key="9">
    <source>
        <dbReference type="EMBL" id="CAA9533581.1"/>
    </source>
</evidence>
<organism evidence="9">
    <name type="scientific">uncultured Solirubrobacteraceae bacterium</name>
    <dbReference type="NCBI Taxonomy" id="1162706"/>
    <lineage>
        <taxon>Bacteria</taxon>
        <taxon>Bacillati</taxon>
        <taxon>Actinomycetota</taxon>
        <taxon>Thermoleophilia</taxon>
        <taxon>Solirubrobacterales</taxon>
        <taxon>Solirubrobacteraceae</taxon>
        <taxon>environmental samples</taxon>
    </lineage>
</organism>
<feature type="domain" description="ABC transmembrane type-1" evidence="8">
    <location>
        <begin position="45"/>
        <end position="229"/>
    </location>
</feature>
<evidence type="ECO:0000256" key="2">
    <source>
        <dbReference type="ARBA" id="ARBA00022448"/>
    </source>
</evidence>
<feature type="transmembrane region" description="Helical" evidence="7">
    <location>
        <begin position="56"/>
        <end position="76"/>
    </location>
</feature>
<evidence type="ECO:0000256" key="6">
    <source>
        <dbReference type="ARBA" id="ARBA00023136"/>
    </source>
</evidence>
<dbReference type="PANTHER" id="PTHR30151:SF20">
    <property type="entry name" value="ABC TRANSPORTER PERMEASE PROTEIN HI_0355-RELATED"/>
    <property type="match status" value="1"/>
</dbReference>
<comment type="similarity">
    <text evidence="7">Belongs to the binding-protein-dependent transport system permease family.</text>
</comment>